<keyword evidence="1" id="KW-0175">Coiled coil</keyword>
<feature type="coiled-coil region" evidence="1">
    <location>
        <begin position="388"/>
        <end position="461"/>
    </location>
</feature>
<reference evidence="3" key="1">
    <citation type="submission" date="2015-07" db="EMBL/GenBank/DDBJ databases">
        <title>Adaptation to a free-living lifestyle via gene acquisitions in the diplomonad Trepomonas sp. PC1.</title>
        <authorList>
            <person name="Xu F."/>
            <person name="Jerlstrom-Hultqvist J."/>
            <person name="Kolisko M."/>
            <person name="Simpson A.G.B."/>
            <person name="Roger A.J."/>
            <person name="Svard S.G."/>
            <person name="Andersson J.O."/>
        </authorList>
    </citation>
    <scope>NUCLEOTIDE SEQUENCE</scope>
    <source>
        <strain evidence="3">PC1</strain>
    </source>
</reference>
<feature type="non-terminal residue" evidence="3">
    <location>
        <position position="1"/>
    </location>
</feature>
<accession>A0A146K7V9</accession>
<gene>
    <name evidence="3" type="ORF">TPC1_14983</name>
</gene>
<evidence type="ECO:0000313" key="3">
    <source>
        <dbReference type="EMBL" id="JAP92920.1"/>
    </source>
</evidence>
<evidence type="ECO:0000256" key="1">
    <source>
        <dbReference type="SAM" id="Coils"/>
    </source>
</evidence>
<feature type="region of interest" description="Disordered" evidence="2">
    <location>
        <begin position="170"/>
        <end position="205"/>
    </location>
</feature>
<protein>
    <submittedName>
        <fullName evidence="3">Uncharacterized protein</fullName>
    </submittedName>
</protein>
<proteinExistence type="predicted"/>
<name>A0A146K7V9_9EUKA</name>
<sequence length="783" mass="92629">VKVQNAGQIESFVRPACDVYNGFQTFTVFAKTHEIGQSTLVVHIFEGINQVIRLEIPISVQSLQQMSQADVTLKMNEELKRKIELLESQKQRELQQQELQQQEELMQKSLIEQQQKQLELQRQSELEQKIQLEKQQLEAERQKLAEMVEQQKLRDQQRLFEMQNLQKQIQADEEQRKEQMRIQQKEFEERLSKAKSQNTEDEKLKQTELKKQFEIQREKQELEVEKQRFMEIQQQKQLEIYEEAVKLEEQKKLQQKLIEEVEQERIRIENERKAITEQFENEQRLQKLKLEAEMQNIQEALKQEQIQKDMQLQFVYQQQQQIEQEKMRIQEEKLQSQKELEELKEELIRSRVKSEQMIQMRLQELQQKQMVDSITEQQRKDEEKRKLAADYQIMMQEQNQRLIEMEQKVYQQNLLLQEQNFKVQQEKQREQELQLQNQMLQQQIMQQKQQYDLQMSQLKNQQFNTQVAEQKLFQSENFISSKTPRTYIGQTVNPNVLQTQFGQTQKIQQSKVQPQYEAQNPFKQTMLQLPSGSVKLIRVMPQDAIFAPATFLAPSQRAIRVRNVVSQQLKIKLNIVQKSVRNSDFQHLINQDEMPFRLLSRDKFVLQKCQNELDIQAEDVLIQFQPQSFGQIFSAKLIISVQSSEVIKQYQIPLLGVSGKPNIIAQLSGDKLNIENTGNSAAFVKLYSKIQQNGVETGKKGLFQIPNDQVVVDAGDSIDLSLIRQVDRTEIGEIQVIELRSANQLLKQLAIAQEGFGEFKALWKQLNLNDDIQQIMRESVEVT</sequence>
<feature type="compositionally biased region" description="Basic and acidic residues" evidence="2">
    <location>
        <begin position="173"/>
        <end position="205"/>
    </location>
</feature>
<dbReference type="AlphaFoldDB" id="A0A146K7V9"/>
<dbReference type="EMBL" id="GDID01003686">
    <property type="protein sequence ID" value="JAP92920.1"/>
    <property type="molecule type" value="Transcribed_RNA"/>
</dbReference>
<feature type="non-terminal residue" evidence="3">
    <location>
        <position position="783"/>
    </location>
</feature>
<evidence type="ECO:0000256" key="2">
    <source>
        <dbReference type="SAM" id="MobiDB-lite"/>
    </source>
</evidence>
<organism evidence="3">
    <name type="scientific">Trepomonas sp. PC1</name>
    <dbReference type="NCBI Taxonomy" id="1076344"/>
    <lineage>
        <taxon>Eukaryota</taxon>
        <taxon>Metamonada</taxon>
        <taxon>Diplomonadida</taxon>
        <taxon>Hexamitidae</taxon>
        <taxon>Hexamitinae</taxon>
        <taxon>Trepomonas</taxon>
    </lineage>
</organism>